<keyword evidence="3" id="KW-1185">Reference proteome</keyword>
<accession>A0A4Q8B3J4</accession>
<organism evidence="2 3">
    <name type="scientific">Micromonospora kangleipakensis</name>
    <dbReference type="NCBI Taxonomy" id="1077942"/>
    <lineage>
        <taxon>Bacteria</taxon>
        <taxon>Bacillati</taxon>
        <taxon>Actinomycetota</taxon>
        <taxon>Actinomycetes</taxon>
        <taxon>Micromonosporales</taxon>
        <taxon>Micromonosporaceae</taxon>
        <taxon>Micromonospora</taxon>
    </lineage>
</organism>
<gene>
    <name evidence="2" type="ORF">EV384_0152</name>
</gene>
<name>A0A4Q8B3J4_9ACTN</name>
<evidence type="ECO:0008006" key="4">
    <source>
        <dbReference type="Google" id="ProtNLM"/>
    </source>
</evidence>
<sequence length="88" mass="9464">MARFAKVAPSAVGRVEAGGMTPSLQVLERLLGATGLYLVVVDQEGRVVQPMEDWDDTRDGGGRTETARRPAGELDDGPPRGATVSRRW</sequence>
<protein>
    <recommendedName>
        <fullName evidence="4">Helix-turn-helix protein</fullName>
    </recommendedName>
</protein>
<comment type="caution">
    <text evidence="2">The sequence shown here is derived from an EMBL/GenBank/DDBJ whole genome shotgun (WGS) entry which is preliminary data.</text>
</comment>
<proteinExistence type="predicted"/>
<dbReference type="CDD" id="cd00093">
    <property type="entry name" value="HTH_XRE"/>
    <property type="match status" value="1"/>
</dbReference>
<dbReference type="AlphaFoldDB" id="A0A4Q8B3J4"/>
<dbReference type="Proteomes" id="UP000294114">
    <property type="component" value="Unassembled WGS sequence"/>
</dbReference>
<evidence type="ECO:0000256" key="1">
    <source>
        <dbReference type="SAM" id="MobiDB-lite"/>
    </source>
</evidence>
<evidence type="ECO:0000313" key="3">
    <source>
        <dbReference type="Proteomes" id="UP000294114"/>
    </source>
</evidence>
<dbReference type="InterPro" id="IPR001387">
    <property type="entry name" value="Cro/C1-type_HTH"/>
</dbReference>
<feature type="region of interest" description="Disordered" evidence="1">
    <location>
        <begin position="50"/>
        <end position="88"/>
    </location>
</feature>
<feature type="compositionally biased region" description="Basic and acidic residues" evidence="1">
    <location>
        <begin position="57"/>
        <end position="72"/>
    </location>
</feature>
<evidence type="ECO:0000313" key="2">
    <source>
        <dbReference type="EMBL" id="RZU71818.1"/>
    </source>
</evidence>
<reference evidence="2 3" key="1">
    <citation type="submission" date="2019-02" db="EMBL/GenBank/DDBJ databases">
        <title>Sequencing the genomes of 1000 actinobacteria strains.</title>
        <authorList>
            <person name="Klenk H.-P."/>
        </authorList>
    </citation>
    <scope>NUCLEOTIDE SEQUENCE [LARGE SCALE GENOMIC DNA]</scope>
    <source>
        <strain evidence="2 3">DSM 45612</strain>
    </source>
</reference>
<dbReference type="EMBL" id="SHLD01000001">
    <property type="protein sequence ID" value="RZU71818.1"/>
    <property type="molecule type" value="Genomic_DNA"/>
</dbReference>